<feature type="transmembrane region" description="Helical" evidence="8">
    <location>
        <begin position="348"/>
        <end position="371"/>
    </location>
</feature>
<dbReference type="CDD" id="cd06173">
    <property type="entry name" value="MFS_MefA_like"/>
    <property type="match status" value="1"/>
</dbReference>
<feature type="transmembrane region" description="Helical" evidence="8">
    <location>
        <begin position="413"/>
        <end position="432"/>
    </location>
</feature>
<dbReference type="Proteomes" id="UP001596222">
    <property type="component" value="Unassembled WGS sequence"/>
</dbReference>
<proteinExistence type="predicted"/>
<keyword evidence="6 8" id="KW-0472">Membrane</keyword>
<keyword evidence="3" id="KW-1003">Cell membrane</keyword>
<keyword evidence="11" id="KW-1185">Reference proteome</keyword>
<evidence type="ECO:0000313" key="11">
    <source>
        <dbReference type="Proteomes" id="UP001596222"/>
    </source>
</evidence>
<dbReference type="PROSITE" id="PS50850">
    <property type="entry name" value="MFS"/>
    <property type="match status" value="1"/>
</dbReference>
<dbReference type="PANTHER" id="PTHR23513">
    <property type="entry name" value="INTEGRAL MEMBRANE EFFLUX PROTEIN-RELATED"/>
    <property type="match status" value="1"/>
</dbReference>
<sequence length="459" mass="46609">MTPPAPRRGRISGRLPYPRRPDGAPGARPAGRSVRPLAGVLAATAVSLTGTRVSAVALPWFVLVTTGSAAQTGLVAFCEMTPYVLVKMFTGPLTDRVGPRVVSWTTDTLSAATAALIPLLHALDLLPFWLLLGLVAVIGAARGPGDLAKEIMVPEAAERSRVPLERATGLSGVTERLASTVGPAAGGALVALLGPMAGLVVNAVSFALGSLVIAFALPRGMGLAVPSGDAPTDGGAGEPAGYWRRFGEGFAFLRGEPLLLTIIVTVGVTNLLEAGFMAVLVPVWAESSGGGPAAIGLTSSAAGIAAVCGSLVAAALAHRLRRRPVFFAGFLLAGAPKFVVLACGAPLWVVLVVFAVSGFGGGFLNPILGAVSFERVPRALLGRVRALGDSLAWAGIPLGGLLAGLAVTSAGLVPVLLVGGAVYFLTTNLAGLRPEWREMDRGRGAGTPRAAPEDTAVRS</sequence>
<keyword evidence="2" id="KW-0813">Transport</keyword>
<feature type="transmembrane region" description="Helical" evidence="8">
    <location>
        <begin position="196"/>
        <end position="217"/>
    </location>
</feature>
<evidence type="ECO:0000256" key="2">
    <source>
        <dbReference type="ARBA" id="ARBA00022448"/>
    </source>
</evidence>
<feature type="region of interest" description="Disordered" evidence="7">
    <location>
        <begin position="1"/>
        <end position="31"/>
    </location>
</feature>
<evidence type="ECO:0000259" key="9">
    <source>
        <dbReference type="PROSITE" id="PS50850"/>
    </source>
</evidence>
<protein>
    <submittedName>
        <fullName evidence="10">MFS transporter</fullName>
    </submittedName>
</protein>
<feature type="transmembrane region" description="Helical" evidence="8">
    <location>
        <begin position="258"/>
        <end position="281"/>
    </location>
</feature>
<accession>A0ABW0A552</accession>
<organism evidence="10 11">
    <name type="scientific">Streptomyces aureoversilis</name>
    <dbReference type="NCBI Taxonomy" id="67277"/>
    <lineage>
        <taxon>Bacteria</taxon>
        <taxon>Bacillati</taxon>
        <taxon>Actinomycetota</taxon>
        <taxon>Actinomycetes</taxon>
        <taxon>Kitasatosporales</taxon>
        <taxon>Streptomycetaceae</taxon>
        <taxon>Streptomyces</taxon>
    </lineage>
</organism>
<dbReference type="InterPro" id="IPR020846">
    <property type="entry name" value="MFS_dom"/>
</dbReference>
<feature type="transmembrane region" description="Helical" evidence="8">
    <location>
        <begin position="324"/>
        <end position="342"/>
    </location>
</feature>
<evidence type="ECO:0000256" key="7">
    <source>
        <dbReference type="SAM" id="MobiDB-lite"/>
    </source>
</evidence>
<feature type="region of interest" description="Disordered" evidence="7">
    <location>
        <begin position="440"/>
        <end position="459"/>
    </location>
</feature>
<dbReference type="InterPro" id="IPR010290">
    <property type="entry name" value="TM_effector"/>
</dbReference>
<evidence type="ECO:0000313" key="10">
    <source>
        <dbReference type="EMBL" id="MFC5147759.1"/>
    </source>
</evidence>
<dbReference type="SUPFAM" id="SSF103473">
    <property type="entry name" value="MFS general substrate transporter"/>
    <property type="match status" value="1"/>
</dbReference>
<dbReference type="RefSeq" id="WP_382045981.1">
    <property type="nucleotide sequence ID" value="NZ_JBHSKJ010000014.1"/>
</dbReference>
<evidence type="ECO:0000256" key="8">
    <source>
        <dbReference type="SAM" id="Phobius"/>
    </source>
</evidence>
<evidence type="ECO:0000256" key="5">
    <source>
        <dbReference type="ARBA" id="ARBA00022989"/>
    </source>
</evidence>
<name>A0ABW0A552_9ACTN</name>
<keyword evidence="4 8" id="KW-0812">Transmembrane</keyword>
<dbReference type="Pfam" id="PF05977">
    <property type="entry name" value="MFS_3"/>
    <property type="match status" value="1"/>
</dbReference>
<feature type="transmembrane region" description="Helical" evidence="8">
    <location>
        <begin position="391"/>
        <end position="407"/>
    </location>
</feature>
<evidence type="ECO:0000256" key="3">
    <source>
        <dbReference type="ARBA" id="ARBA00022475"/>
    </source>
</evidence>
<feature type="domain" description="Major facilitator superfamily (MFS) profile" evidence="9">
    <location>
        <begin position="259"/>
        <end position="459"/>
    </location>
</feature>
<keyword evidence="5 8" id="KW-1133">Transmembrane helix</keyword>
<dbReference type="PANTHER" id="PTHR23513:SF6">
    <property type="entry name" value="MAJOR FACILITATOR SUPERFAMILY ASSOCIATED DOMAIN-CONTAINING PROTEIN"/>
    <property type="match status" value="1"/>
</dbReference>
<comment type="caution">
    <text evidence="10">The sequence shown here is derived from an EMBL/GenBank/DDBJ whole genome shotgun (WGS) entry which is preliminary data.</text>
</comment>
<dbReference type="Gene3D" id="1.20.1250.20">
    <property type="entry name" value="MFS general substrate transporter like domains"/>
    <property type="match status" value="1"/>
</dbReference>
<dbReference type="EMBL" id="JBHSKJ010000014">
    <property type="protein sequence ID" value="MFC5147759.1"/>
    <property type="molecule type" value="Genomic_DNA"/>
</dbReference>
<gene>
    <name evidence="10" type="ORF">ACFPP6_24130</name>
</gene>
<evidence type="ECO:0000256" key="6">
    <source>
        <dbReference type="ARBA" id="ARBA00023136"/>
    </source>
</evidence>
<reference evidence="11" key="1">
    <citation type="journal article" date="2019" name="Int. J. Syst. Evol. Microbiol.">
        <title>The Global Catalogue of Microorganisms (GCM) 10K type strain sequencing project: providing services to taxonomists for standard genome sequencing and annotation.</title>
        <authorList>
            <consortium name="The Broad Institute Genomics Platform"/>
            <consortium name="The Broad Institute Genome Sequencing Center for Infectious Disease"/>
            <person name="Wu L."/>
            <person name="Ma J."/>
        </authorList>
    </citation>
    <scope>NUCLEOTIDE SEQUENCE [LARGE SCALE GENOMIC DNA]</scope>
    <source>
        <strain evidence="11">CGMCC 4.1641</strain>
    </source>
</reference>
<evidence type="ECO:0000256" key="4">
    <source>
        <dbReference type="ARBA" id="ARBA00022692"/>
    </source>
</evidence>
<comment type="subcellular location">
    <subcellularLocation>
        <location evidence="1">Cell membrane</location>
        <topology evidence="1">Multi-pass membrane protein</topology>
    </subcellularLocation>
</comment>
<evidence type="ECO:0000256" key="1">
    <source>
        <dbReference type="ARBA" id="ARBA00004651"/>
    </source>
</evidence>
<feature type="transmembrane region" description="Helical" evidence="8">
    <location>
        <begin position="293"/>
        <end position="317"/>
    </location>
</feature>
<dbReference type="InterPro" id="IPR036259">
    <property type="entry name" value="MFS_trans_sf"/>
</dbReference>
<feature type="transmembrane region" description="Helical" evidence="8">
    <location>
        <begin position="125"/>
        <end position="143"/>
    </location>
</feature>